<dbReference type="Proteomes" id="UP000053105">
    <property type="component" value="Unassembled WGS sequence"/>
</dbReference>
<sequence length="186" mass="21723">MTLATSTLYHDTTGCLEVVGLIDFVRNYRPLKATTPLSRAHKFRGITIRKLKHEKYANMRAKMCRNKHFERLIPVTIYSEHFRWQCSLNLKKTTLLSIPNILLPSIPNIFTYSIRAISFDNFLFLLKPSEEFILRSLKDLEVCAVLSDSTAIKQMPTCFTYSITNEYRLSQDKLFPRPKQKRIDES</sequence>
<reference evidence="1 2" key="1">
    <citation type="submission" date="2015-07" db="EMBL/GenBank/DDBJ databases">
        <title>The genome of Melipona quadrifasciata.</title>
        <authorList>
            <person name="Pan H."/>
            <person name="Kapheim K."/>
        </authorList>
    </citation>
    <scope>NUCLEOTIDE SEQUENCE [LARGE SCALE GENOMIC DNA]</scope>
    <source>
        <strain evidence="1">0111107301</strain>
        <tissue evidence="1">Whole body</tissue>
    </source>
</reference>
<dbReference type="AlphaFoldDB" id="A0A0N0BIV8"/>
<name>A0A0N0BIV8_9HYME</name>
<evidence type="ECO:0000313" key="2">
    <source>
        <dbReference type="Proteomes" id="UP000053105"/>
    </source>
</evidence>
<protein>
    <submittedName>
        <fullName evidence="1">Uncharacterized protein</fullName>
    </submittedName>
</protein>
<dbReference type="EMBL" id="KQ435727">
    <property type="protein sequence ID" value="KOX78014.1"/>
    <property type="molecule type" value="Genomic_DNA"/>
</dbReference>
<gene>
    <name evidence="1" type="ORF">WN51_05902</name>
</gene>
<keyword evidence="2" id="KW-1185">Reference proteome</keyword>
<evidence type="ECO:0000313" key="1">
    <source>
        <dbReference type="EMBL" id="KOX78014.1"/>
    </source>
</evidence>
<accession>A0A0N0BIV8</accession>
<proteinExistence type="predicted"/>
<organism evidence="1 2">
    <name type="scientific">Melipona quadrifasciata</name>
    <dbReference type="NCBI Taxonomy" id="166423"/>
    <lineage>
        <taxon>Eukaryota</taxon>
        <taxon>Metazoa</taxon>
        <taxon>Ecdysozoa</taxon>
        <taxon>Arthropoda</taxon>
        <taxon>Hexapoda</taxon>
        <taxon>Insecta</taxon>
        <taxon>Pterygota</taxon>
        <taxon>Neoptera</taxon>
        <taxon>Endopterygota</taxon>
        <taxon>Hymenoptera</taxon>
        <taxon>Apocrita</taxon>
        <taxon>Aculeata</taxon>
        <taxon>Apoidea</taxon>
        <taxon>Anthophila</taxon>
        <taxon>Apidae</taxon>
        <taxon>Melipona</taxon>
    </lineage>
</organism>